<feature type="region of interest" description="Disordered" evidence="1">
    <location>
        <begin position="526"/>
        <end position="566"/>
    </location>
</feature>
<accession>A0ABU8ANH0</accession>
<organism evidence="3 4">
    <name type="scientific">Streptomyces bottropensis</name>
    <dbReference type="NCBI Taxonomy" id="42235"/>
    <lineage>
        <taxon>Bacteria</taxon>
        <taxon>Bacillati</taxon>
        <taxon>Actinomycetota</taxon>
        <taxon>Actinomycetes</taxon>
        <taxon>Kitasatosporales</taxon>
        <taxon>Streptomycetaceae</taxon>
        <taxon>Streptomyces</taxon>
    </lineage>
</organism>
<keyword evidence="2" id="KW-0472">Membrane</keyword>
<name>A0ABU8ANH0_9ACTN</name>
<gene>
    <name evidence="3" type="ORF">QBA35_18185</name>
</gene>
<feature type="region of interest" description="Disordered" evidence="1">
    <location>
        <begin position="489"/>
        <end position="512"/>
    </location>
</feature>
<dbReference type="Proteomes" id="UP001310290">
    <property type="component" value="Unassembled WGS sequence"/>
</dbReference>
<feature type="compositionally biased region" description="Low complexity" evidence="1">
    <location>
        <begin position="490"/>
        <end position="506"/>
    </location>
</feature>
<keyword evidence="2" id="KW-0812">Transmembrane</keyword>
<proteinExistence type="predicted"/>
<feature type="compositionally biased region" description="Pro residues" evidence="1">
    <location>
        <begin position="682"/>
        <end position="693"/>
    </location>
</feature>
<feature type="transmembrane region" description="Helical" evidence="2">
    <location>
        <begin position="70"/>
        <end position="93"/>
    </location>
</feature>
<feature type="compositionally biased region" description="Pro residues" evidence="1">
    <location>
        <begin position="729"/>
        <end position="738"/>
    </location>
</feature>
<keyword evidence="2" id="KW-1133">Transmembrane helix</keyword>
<feature type="compositionally biased region" description="Low complexity" evidence="1">
    <location>
        <begin position="529"/>
        <end position="565"/>
    </location>
</feature>
<feature type="region of interest" description="Disordered" evidence="1">
    <location>
        <begin position="646"/>
        <end position="738"/>
    </location>
</feature>
<feature type="compositionally biased region" description="Polar residues" evidence="1">
    <location>
        <begin position="646"/>
        <end position="673"/>
    </location>
</feature>
<evidence type="ECO:0000256" key="2">
    <source>
        <dbReference type="SAM" id="Phobius"/>
    </source>
</evidence>
<protein>
    <submittedName>
        <fullName evidence="3">Uncharacterized protein</fullName>
    </submittedName>
</protein>
<evidence type="ECO:0000313" key="3">
    <source>
        <dbReference type="EMBL" id="MEH0635232.1"/>
    </source>
</evidence>
<reference evidence="3" key="1">
    <citation type="submission" date="2023-04" db="EMBL/GenBank/DDBJ databases">
        <title>Genomic diversity of scab-causing Streptomyces spp. in the province of Quebec, Canada.</title>
        <authorList>
            <person name="Biessy A."/>
            <person name="Cadieux M."/>
            <person name="Ciotola M."/>
            <person name="Filion M."/>
        </authorList>
    </citation>
    <scope>NUCLEOTIDE SEQUENCE</scope>
    <source>
        <strain evidence="3">B21-115</strain>
    </source>
</reference>
<evidence type="ECO:0000313" key="4">
    <source>
        <dbReference type="Proteomes" id="UP001310290"/>
    </source>
</evidence>
<sequence length="738" mass="80419">MTIESTEAGQLGPYLRLFDAGQRVGWIYRDPEALRQPFVEAEPQREELDGGYENRVQATRLDRKDRISSAVRIGITVAVVCYLLSLLFGTLMIKIGGAVVAIQVARVAYASWRFNAATRARTNQQKALEQRFQYDWQSWHQRWTLHEAQQTQWVGGLDAWGALPFGANARRLDVFGGSQRGREGFLTIFGASTLRERPLIVLDLTQALVCRELSVLAEAGGVPVDVQLLPSRMTESGIVHGLAPDELVQALVEAMHGDSLESDRAERAVNTRILTQLCGALEGNVSLARLGAGLRVLVGEPDDAKALSREERNRIADDLFSDKNKDQIRDSLFRLASFVHPLEQLGTAREGRGPGYLTCVALDFGAGSASTELLADLAMQSVMRRLSSFQEEPPCVVVALGEQGLQRRHLEQLAQVCERRGAQLTFVHPHLREAGEELIGGGTVAFMRLGNHQEATVAADFLGRHHSFVLHSLTDTEGRTVNTSVAKTIGSSTSRGTTTSHSVTRGQNWGSSNSTTYQGWFNPLSTSDSTNSGGSYSETTGTSTSVTHTTNESTTHTTGDSDSTSLATGRQRVYEYALEPTQLQSLAEFNLLVVDRQPGGAVQVHAADCNPNVVLLDRVSTQPLPRFDTPPHHSPAPAITAEQTYPDPQQHYTPVQQPEAPQQPYSGAPQQPYATAHQAMPPQQPYTPAPPQAPGTQWPSPGQPADTRAWGMPQQPGPPQQPPGGWTQGPPPNWPGQQ</sequence>
<dbReference type="EMBL" id="JARULZ010000001">
    <property type="protein sequence ID" value="MEH0635232.1"/>
    <property type="molecule type" value="Genomic_DNA"/>
</dbReference>
<keyword evidence="4" id="KW-1185">Reference proteome</keyword>
<evidence type="ECO:0000256" key="1">
    <source>
        <dbReference type="SAM" id="MobiDB-lite"/>
    </source>
</evidence>
<dbReference type="RefSeq" id="WP_005483642.1">
    <property type="nucleotide sequence ID" value="NZ_JARULZ010000001.1"/>
</dbReference>
<comment type="caution">
    <text evidence="3">The sequence shown here is derived from an EMBL/GenBank/DDBJ whole genome shotgun (WGS) entry which is preliminary data.</text>
</comment>
<dbReference type="GeneID" id="96264501"/>